<reference evidence="1 2" key="1">
    <citation type="submission" date="2016-02" db="EMBL/GenBank/DDBJ databases">
        <authorList>
            <person name="Teng J.L."/>
            <person name="Tang Y."/>
            <person name="Huang Y."/>
            <person name="Guo F."/>
            <person name="Wei W."/>
            <person name="Chen J.H."/>
            <person name="Wong S.Y."/>
            <person name="Lau S.K."/>
            <person name="Woo P.C."/>
        </authorList>
    </citation>
    <scope>NUCLEOTIDE SEQUENCE [LARGE SCALE GENOMIC DNA]</scope>
    <source>
        <strain evidence="1 2">JCM 13375</strain>
    </source>
</reference>
<dbReference type="RefSeq" id="WP_068743703.1">
    <property type="nucleotide sequence ID" value="NZ_LSRE01000002.1"/>
</dbReference>
<dbReference type="EMBL" id="LSRE01000002">
    <property type="protein sequence ID" value="KXP00916.1"/>
    <property type="molecule type" value="Genomic_DNA"/>
</dbReference>
<evidence type="ECO:0008006" key="3">
    <source>
        <dbReference type="Google" id="ProtNLM"/>
    </source>
</evidence>
<accession>A0A137ZRW3</accession>
<dbReference type="Proteomes" id="UP000070409">
    <property type="component" value="Unassembled WGS sequence"/>
</dbReference>
<proteinExistence type="predicted"/>
<keyword evidence="2" id="KW-1185">Reference proteome</keyword>
<name>A0A137ZRW3_9ACTN</name>
<evidence type="ECO:0000313" key="1">
    <source>
        <dbReference type="EMBL" id="KXP00916.1"/>
    </source>
</evidence>
<evidence type="ECO:0000313" key="2">
    <source>
        <dbReference type="Proteomes" id="UP000070409"/>
    </source>
</evidence>
<comment type="caution">
    <text evidence="1">The sequence shown here is derived from an EMBL/GenBank/DDBJ whole genome shotgun (WGS) entry which is preliminary data.</text>
</comment>
<organism evidence="1 2">
    <name type="scientific">Tsukamurella pseudospumae</name>
    <dbReference type="NCBI Taxonomy" id="239498"/>
    <lineage>
        <taxon>Bacteria</taxon>
        <taxon>Bacillati</taxon>
        <taxon>Actinomycetota</taxon>
        <taxon>Actinomycetes</taxon>
        <taxon>Mycobacteriales</taxon>
        <taxon>Tsukamurellaceae</taxon>
        <taxon>Tsukamurella</taxon>
    </lineage>
</organism>
<gene>
    <name evidence="1" type="ORF">AXK61_12975</name>
</gene>
<sequence length="369" mass="37963">MARPRPASLPADLPEPARLAARPGAARLIVAAPRAAHTVRVIVPRLAPPRLTARRPRAAVAVPVPAVRVAVAVPRAPSASVGRPAVWVTVARPRVAVEVCAPPIWWRILAEYAATASFGADLTAAMSVATELSAAGRLTAEVEQSMTHAATLAAAGKLTAALAQHYVAAPLMGCMAKFSAAVAQRYNSSISARAAAAMTAQATEAMNAGQTVPIAATMSVACSQLLNAPAAIGAQAAMTCAIAWMDRWEGSRGATTLNHATWTDLCNYTAKGAGTGTVTFTVAHSWGSNGLHWASEQRGIRILVNGVQVASQMQTYTTSSWSTTLTQSGVAVPAGATVQIQGYGETTVYSACRTVTVSSASMTVQGATP</sequence>
<protein>
    <recommendedName>
        <fullName evidence="3">Minor tail protein</fullName>
    </recommendedName>
</protein>